<dbReference type="AlphaFoldDB" id="A0A9X0MJH5"/>
<dbReference type="EMBL" id="LOMO01000001">
    <property type="protein sequence ID" value="KXY50939.1"/>
    <property type="molecule type" value="Genomic_DNA"/>
</dbReference>
<evidence type="ECO:0000313" key="2">
    <source>
        <dbReference type="Proteomes" id="UP000075476"/>
    </source>
</evidence>
<comment type="caution">
    <text evidence="1">The sequence shown here is derived from an EMBL/GenBank/DDBJ whole genome shotgun (WGS) entry which is preliminary data.</text>
</comment>
<sequence>MKEDEYMSRQFYGIMVHGSISNKVLAEKTLEILKDNELKVNYGSQCLVTLPVDEKYNFKVINYGSILNHEIAPFADETLAKELSERIPLQDFIVFHFHSVTDTGYFRHYMNGVLIEEKADKIEGDNFICAQNLFKQVFGIPRYKNLMQIIENYFKVALERNPYLQGASYAHLLFAQEDAFWGNKELCDAIQEQLKHPTKQKENHSSLQYYLNRYENEKVNNRVMYYLLTNGFYRSATLLDSPHQLKPEEYFEFHQSVKKIA</sequence>
<reference evidence="1 2" key="1">
    <citation type="submission" date="2015-12" db="EMBL/GenBank/DDBJ databases">
        <title>Bacillus cereus Group isolate.</title>
        <authorList>
            <person name="Kovac J."/>
        </authorList>
    </citation>
    <scope>NUCLEOTIDE SEQUENCE [LARGE SCALE GENOMIC DNA]</scope>
    <source>
        <strain evidence="1 2">FSL K6-0073</strain>
    </source>
</reference>
<gene>
    <name evidence="1" type="ORF">AT268_30805</name>
</gene>
<accession>A0A9X0MJH5</accession>
<name>A0A9X0MJH5_BACCE</name>
<proteinExistence type="predicted"/>
<evidence type="ECO:0000313" key="1">
    <source>
        <dbReference type="EMBL" id="KXY50939.1"/>
    </source>
</evidence>
<dbReference type="Proteomes" id="UP000075476">
    <property type="component" value="Unassembled WGS sequence"/>
</dbReference>
<organism evidence="1 2">
    <name type="scientific">Bacillus cereus</name>
    <dbReference type="NCBI Taxonomy" id="1396"/>
    <lineage>
        <taxon>Bacteria</taxon>
        <taxon>Bacillati</taxon>
        <taxon>Bacillota</taxon>
        <taxon>Bacilli</taxon>
        <taxon>Bacillales</taxon>
        <taxon>Bacillaceae</taxon>
        <taxon>Bacillus</taxon>
        <taxon>Bacillus cereus group</taxon>
    </lineage>
</organism>
<protein>
    <submittedName>
        <fullName evidence="1">Uncharacterized protein</fullName>
    </submittedName>
</protein>